<evidence type="ECO:0000313" key="5">
    <source>
        <dbReference type="EMBL" id="MFD2094592.1"/>
    </source>
</evidence>
<evidence type="ECO:0000256" key="1">
    <source>
        <dbReference type="ARBA" id="ARBA00022448"/>
    </source>
</evidence>
<evidence type="ECO:0000256" key="2">
    <source>
        <dbReference type="ARBA" id="ARBA00022741"/>
    </source>
</evidence>
<evidence type="ECO:0000313" key="6">
    <source>
        <dbReference type="Proteomes" id="UP001597380"/>
    </source>
</evidence>
<proteinExistence type="predicted"/>
<dbReference type="InterPro" id="IPR015854">
    <property type="entry name" value="ABC_transpr_LolD-like"/>
</dbReference>
<dbReference type="PANTHER" id="PTHR24220:SF659">
    <property type="entry name" value="TRANSPORTER, PUTATIVE-RELATED"/>
    <property type="match status" value="1"/>
</dbReference>
<dbReference type="Proteomes" id="UP001597380">
    <property type="component" value="Unassembled WGS sequence"/>
</dbReference>
<dbReference type="InterPro" id="IPR027417">
    <property type="entry name" value="P-loop_NTPase"/>
</dbReference>
<dbReference type="InterPro" id="IPR017871">
    <property type="entry name" value="ABC_transporter-like_CS"/>
</dbReference>
<keyword evidence="6" id="KW-1185">Reference proteome</keyword>
<reference evidence="6" key="1">
    <citation type="journal article" date="2019" name="Int. J. Syst. Evol. Microbiol.">
        <title>The Global Catalogue of Microorganisms (GCM) 10K type strain sequencing project: providing services to taxonomists for standard genome sequencing and annotation.</title>
        <authorList>
            <consortium name="The Broad Institute Genomics Platform"/>
            <consortium name="The Broad Institute Genome Sequencing Center for Infectious Disease"/>
            <person name="Wu L."/>
            <person name="Ma J."/>
        </authorList>
    </citation>
    <scope>NUCLEOTIDE SEQUENCE [LARGE SCALE GENOMIC DNA]</scope>
    <source>
        <strain evidence="6">CGMCC 1.10992</strain>
    </source>
</reference>
<gene>
    <name evidence="5" type="ORF">ACFSJ3_01225</name>
</gene>
<keyword evidence="1" id="KW-0813">Transport</keyword>
<dbReference type="Pfam" id="PF00005">
    <property type="entry name" value="ABC_tran"/>
    <property type="match status" value="1"/>
</dbReference>
<dbReference type="InterPro" id="IPR003439">
    <property type="entry name" value="ABC_transporter-like_ATP-bd"/>
</dbReference>
<sequence>MLSVENVGKSYGGHAASGNPSDTEVLKGVNLTIERGEMLALMGASGSGKSTLLHLIGGLDQQFSGEIRFEGLSLGNASDEALCDYRRRQLGFVFQQFNLLPTLSVQDNLLFPRRVLGLSEQSDHTEHLIERLGLAELLHRWPDQLSGGQQQRVAIARALSHQPPLILADEPTGNLDDELSHQVMALLTELCRSANSALVMVTHSREMASYLDKTQLLHNRQLHNHRLEASQPEVQV</sequence>
<protein>
    <submittedName>
        <fullName evidence="5">ABC transporter ATP-binding protein</fullName>
    </submittedName>
</protein>
<comment type="caution">
    <text evidence="5">The sequence shown here is derived from an EMBL/GenBank/DDBJ whole genome shotgun (WGS) entry which is preliminary data.</text>
</comment>
<dbReference type="CDD" id="cd03255">
    <property type="entry name" value="ABC_MJ0796_LolCDE_FtsE"/>
    <property type="match status" value="1"/>
</dbReference>
<evidence type="ECO:0000256" key="3">
    <source>
        <dbReference type="ARBA" id="ARBA00022840"/>
    </source>
</evidence>
<organism evidence="5 6">
    <name type="scientific">Corallincola platygyrae</name>
    <dbReference type="NCBI Taxonomy" id="1193278"/>
    <lineage>
        <taxon>Bacteria</taxon>
        <taxon>Pseudomonadati</taxon>
        <taxon>Pseudomonadota</taxon>
        <taxon>Gammaproteobacteria</taxon>
        <taxon>Alteromonadales</taxon>
        <taxon>Psychromonadaceae</taxon>
        <taxon>Corallincola</taxon>
    </lineage>
</organism>
<keyword evidence="3 5" id="KW-0067">ATP-binding</keyword>
<dbReference type="GO" id="GO:0005524">
    <property type="term" value="F:ATP binding"/>
    <property type="evidence" value="ECO:0007669"/>
    <property type="project" value="UniProtKB-KW"/>
</dbReference>
<dbReference type="PROSITE" id="PS00211">
    <property type="entry name" value="ABC_TRANSPORTER_1"/>
    <property type="match status" value="1"/>
</dbReference>
<dbReference type="Gene3D" id="3.40.50.300">
    <property type="entry name" value="P-loop containing nucleotide triphosphate hydrolases"/>
    <property type="match status" value="1"/>
</dbReference>
<accession>A0ABW4XHP5</accession>
<dbReference type="PANTHER" id="PTHR24220">
    <property type="entry name" value="IMPORT ATP-BINDING PROTEIN"/>
    <property type="match status" value="1"/>
</dbReference>
<feature type="domain" description="ABC transporter" evidence="4">
    <location>
        <begin position="2"/>
        <end position="236"/>
    </location>
</feature>
<dbReference type="InterPro" id="IPR003593">
    <property type="entry name" value="AAA+_ATPase"/>
</dbReference>
<dbReference type="SUPFAM" id="SSF52540">
    <property type="entry name" value="P-loop containing nucleoside triphosphate hydrolases"/>
    <property type="match status" value="1"/>
</dbReference>
<evidence type="ECO:0000259" key="4">
    <source>
        <dbReference type="PROSITE" id="PS50893"/>
    </source>
</evidence>
<name>A0ABW4XHP5_9GAMM</name>
<dbReference type="SMART" id="SM00382">
    <property type="entry name" value="AAA"/>
    <property type="match status" value="1"/>
</dbReference>
<dbReference type="InterPro" id="IPR017911">
    <property type="entry name" value="MacB-like_ATP-bd"/>
</dbReference>
<dbReference type="EMBL" id="JBHUHT010000004">
    <property type="protein sequence ID" value="MFD2094592.1"/>
    <property type="molecule type" value="Genomic_DNA"/>
</dbReference>
<keyword evidence="2" id="KW-0547">Nucleotide-binding</keyword>
<dbReference type="RefSeq" id="WP_345338759.1">
    <property type="nucleotide sequence ID" value="NZ_BAABLI010000007.1"/>
</dbReference>
<dbReference type="PROSITE" id="PS50893">
    <property type="entry name" value="ABC_TRANSPORTER_2"/>
    <property type="match status" value="1"/>
</dbReference>